<accession>A0A3D9XHH2</accession>
<sequence length="68" mass="7577">MKATHDESTFTLTGEIWSATYPLDELPKWLRWYRSRKARFPKAGDSYDATIAALEGLAAELGVTADEG</sequence>
<reference evidence="1 2" key="1">
    <citation type="submission" date="2018-08" db="EMBL/GenBank/DDBJ databases">
        <title>Genomic Encyclopedia of Archaeal and Bacterial Type Strains, Phase II (KMG-II): from individual species to whole genera.</title>
        <authorList>
            <person name="Goeker M."/>
        </authorList>
    </citation>
    <scope>NUCLEOTIDE SEQUENCE [LARGE SCALE GENOMIC DNA]</scope>
    <source>
        <strain evidence="1 2">DSM 17099</strain>
    </source>
</reference>
<dbReference type="RefSeq" id="WP_116222082.1">
    <property type="nucleotide sequence ID" value="NZ_CP038197.1"/>
</dbReference>
<gene>
    <name evidence="1" type="ORF">BDD41_2686</name>
</gene>
<name>A0A3D9XHH2_PARVE</name>
<dbReference type="EMBL" id="QTUJ01000002">
    <property type="protein sequence ID" value="REF69967.1"/>
    <property type="molecule type" value="Genomic_DNA"/>
</dbReference>
<comment type="caution">
    <text evidence="1">The sequence shown here is derived from an EMBL/GenBank/DDBJ whole genome shotgun (WGS) entry which is preliminary data.</text>
</comment>
<dbReference type="AlphaFoldDB" id="A0A3D9XHH2"/>
<evidence type="ECO:0000313" key="2">
    <source>
        <dbReference type="Proteomes" id="UP000256941"/>
    </source>
</evidence>
<dbReference type="Proteomes" id="UP000256941">
    <property type="component" value="Unassembled WGS sequence"/>
</dbReference>
<proteinExistence type="predicted"/>
<evidence type="ECO:0000313" key="1">
    <source>
        <dbReference type="EMBL" id="REF69967.1"/>
    </source>
</evidence>
<organism evidence="1 2">
    <name type="scientific">Paracoccus versutus</name>
    <name type="common">Thiobacillus versutus</name>
    <dbReference type="NCBI Taxonomy" id="34007"/>
    <lineage>
        <taxon>Bacteria</taxon>
        <taxon>Pseudomonadati</taxon>
        <taxon>Pseudomonadota</taxon>
        <taxon>Alphaproteobacteria</taxon>
        <taxon>Rhodobacterales</taxon>
        <taxon>Paracoccaceae</taxon>
        <taxon>Paracoccus</taxon>
    </lineage>
</organism>
<protein>
    <submittedName>
        <fullName evidence="1">Uncharacterized protein</fullName>
    </submittedName>
</protein>